<reference evidence="3" key="1">
    <citation type="journal article" date="2019" name="Int. J. Syst. Evol. Microbiol.">
        <title>The Global Catalogue of Microorganisms (GCM) 10K type strain sequencing project: providing services to taxonomists for standard genome sequencing and annotation.</title>
        <authorList>
            <consortium name="The Broad Institute Genomics Platform"/>
            <consortium name="The Broad Institute Genome Sequencing Center for Infectious Disease"/>
            <person name="Wu L."/>
            <person name="Ma J."/>
        </authorList>
    </citation>
    <scope>NUCLEOTIDE SEQUENCE [LARGE SCALE GENOMIC DNA]</scope>
    <source>
        <strain evidence="3">CCUG 61889</strain>
    </source>
</reference>
<comment type="caution">
    <text evidence="2">The sequence shown here is derived from an EMBL/GenBank/DDBJ whole genome shotgun (WGS) entry which is preliminary data.</text>
</comment>
<dbReference type="SUPFAM" id="SSF47406">
    <property type="entry name" value="SinR repressor dimerisation domain-like"/>
    <property type="match status" value="1"/>
</dbReference>
<dbReference type="RefSeq" id="WP_377916629.1">
    <property type="nucleotide sequence ID" value="NZ_JBHRZT010000067.1"/>
</dbReference>
<dbReference type="EMBL" id="JBHRZT010000067">
    <property type="protein sequence ID" value="MFC3884802.1"/>
    <property type="molecule type" value="Genomic_DNA"/>
</dbReference>
<feature type="domain" description="Sin" evidence="1">
    <location>
        <begin position="3"/>
        <end position="41"/>
    </location>
</feature>
<evidence type="ECO:0000313" key="3">
    <source>
        <dbReference type="Proteomes" id="UP001595752"/>
    </source>
</evidence>
<evidence type="ECO:0000259" key="1">
    <source>
        <dbReference type="PROSITE" id="PS51500"/>
    </source>
</evidence>
<dbReference type="Pfam" id="PF08671">
    <property type="entry name" value="SinI"/>
    <property type="match status" value="1"/>
</dbReference>
<sequence>MSSRIDVLVKKLDEEWIELIQMAREMGITIEEIREFLASESKK</sequence>
<dbReference type="InterPro" id="IPR036281">
    <property type="entry name" value="SinR/SinI_dimer_dom_sf"/>
</dbReference>
<keyword evidence="3" id="KW-1185">Reference proteome</keyword>
<evidence type="ECO:0000313" key="2">
    <source>
        <dbReference type="EMBL" id="MFC3884802.1"/>
    </source>
</evidence>
<accession>A0ABV8B6K3</accession>
<gene>
    <name evidence="2" type="ORF">ACFOU2_15535</name>
</gene>
<name>A0ABV8B6K3_9BACI</name>
<proteinExistence type="predicted"/>
<organism evidence="2 3">
    <name type="scientific">Bacillus songklensis</name>
    <dbReference type="NCBI Taxonomy" id="1069116"/>
    <lineage>
        <taxon>Bacteria</taxon>
        <taxon>Bacillati</taxon>
        <taxon>Bacillota</taxon>
        <taxon>Bacilli</taxon>
        <taxon>Bacillales</taxon>
        <taxon>Bacillaceae</taxon>
        <taxon>Bacillus</taxon>
    </lineage>
</organism>
<protein>
    <submittedName>
        <fullName evidence="2">Anti-repressor SinI family protein</fullName>
    </submittedName>
</protein>
<dbReference type="Proteomes" id="UP001595752">
    <property type="component" value="Unassembled WGS sequence"/>
</dbReference>
<dbReference type="PROSITE" id="PS51500">
    <property type="entry name" value="SIN"/>
    <property type="match status" value="1"/>
</dbReference>
<dbReference type="InterPro" id="IPR010981">
    <property type="entry name" value="SinR/SinI_dimer_dom"/>
</dbReference>